<dbReference type="Proteomes" id="UP000799118">
    <property type="component" value="Unassembled WGS sequence"/>
</dbReference>
<accession>A0A6A4HUQ6</accession>
<dbReference type="OrthoDB" id="3259198at2759"/>
<dbReference type="AlphaFoldDB" id="A0A6A4HUQ6"/>
<name>A0A6A4HUQ6_9AGAR</name>
<proteinExistence type="predicted"/>
<protein>
    <submittedName>
        <fullName evidence="1">Uncharacterized protein</fullName>
    </submittedName>
</protein>
<dbReference type="EMBL" id="ML769440">
    <property type="protein sequence ID" value="KAE9401926.1"/>
    <property type="molecule type" value="Genomic_DNA"/>
</dbReference>
<reference evidence="1" key="1">
    <citation type="journal article" date="2019" name="Environ. Microbiol.">
        <title>Fungal ecological strategies reflected in gene transcription - a case study of two litter decomposers.</title>
        <authorList>
            <person name="Barbi F."/>
            <person name="Kohler A."/>
            <person name="Barry K."/>
            <person name="Baskaran P."/>
            <person name="Daum C."/>
            <person name="Fauchery L."/>
            <person name="Ihrmark K."/>
            <person name="Kuo A."/>
            <person name="LaButti K."/>
            <person name="Lipzen A."/>
            <person name="Morin E."/>
            <person name="Grigoriev I.V."/>
            <person name="Henrissat B."/>
            <person name="Lindahl B."/>
            <person name="Martin F."/>
        </authorList>
    </citation>
    <scope>NUCLEOTIDE SEQUENCE</scope>
    <source>
        <strain evidence="1">JB14</strain>
    </source>
</reference>
<feature type="non-terminal residue" evidence="1">
    <location>
        <position position="54"/>
    </location>
</feature>
<keyword evidence="2" id="KW-1185">Reference proteome</keyword>
<organism evidence="1 2">
    <name type="scientific">Gymnopus androsaceus JB14</name>
    <dbReference type="NCBI Taxonomy" id="1447944"/>
    <lineage>
        <taxon>Eukaryota</taxon>
        <taxon>Fungi</taxon>
        <taxon>Dikarya</taxon>
        <taxon>Basidiomycota</taxon>
        <taxon>Agaricomycotina</taxon>
        <taxon>Agaricomycetes</taxon>
        <taxon>Agaricomycetidae</taxon>
        <taxon>Agaricales</taxon>
        <taxon>Marasmiineae</taxon>
        <taxon>Omphalotaceae</taxon>
        <taxon>Gymnopus</taxon>
    </lineage>
</organism>
<evidence type="ECO:0000313" key="2">
    <source>
        <dbReference type="Proteomes" id="UP000799118"/>
    </source>
</evidence>
<gene>
    <name evidence="1" type="ORF">BT96DRAFT_751758</name>
</gene>
<feature type="non-terminal residue" evidence="1">
    <location>
        <position position="1"/>
    </location>
</feature>
<sequence length="54" mass="6055">SSNGYAFMAIVIHYVNNKGRLQEILIDFQELIGKHSGENMASVVWGTIEKFGLK</sequence>
<evidence type="ECO:0000313" key="1">
    <source>
        <dbReference type="EMBL" id="KAE9401926.1"/>
    </source>
</evidence>